<dbReference type="Gene3D" id="3.40.50.300">
    <property type="entry name" value="P-loop containing nucleotide triphosphate hydrolases"/>
    <property type="match status" value="1"/>
</dbReference>
<keyword evidence="3 7" id="KW-0378">Hydrolase</keyword>
<reference evidence="10" key="1">
    <citation type="submission" date="2016-08" db="EMBL/GenBank/DDBJ databases">
        <title>Complete genome of Cloacibacillus porcorum.</title>
        <authorList>
            <person name="Looft T."/>
            <person name="Bayles D.O."/>
            <person name="Alt D.P."/>
        </authorList>
    </citation>
    <scope>NUCLEOTIDE SEQUENCE [LARGE SCALE GENOMIC DNA]</scope>
    <source>
        <strain evidence="10">CL-84</strain>
    </source>
</reference>
<dbReference type="GO" id="GO:0072344">
    <property type="term" value="P:rescue of stalled ribosome"/>
    <property type="evidence" value="ECO:0007669"/>
    <property type="project" value="UniProtKB-UniRule"/>
</dbReference>
<evidence type="ECO:0000259" key="9">
    <source>
        <dbReference type="PROSITE" id="PS50828"/>
    </source>
</evidence>
<dbReference type="GO" id="GO:0019843">
    <property type="term" value="F:rRNA binding"/>
    <property type="evidence" value="ECO:0007669"/>
    <property type="project" value="UniProtKB-UniRule"/>
</dbReference>
<dbReference type="SUPFAM" id="SSF48334">
    <property type="entry name" value="DNA repair protein MutS, domain III"/>
    <property type="match status" value="1"/>
</dbReference>
<proteinExistence type="inferred from homology"/>
<evidence type="ECO:0000256" key="1">
    <source>
        <dbReference type="ARBA" id="ARBA00022730"/>
    </source>
</evidence>
<dbReference type="GO" id="GO:0005524">
    <property type="term" value="F:ATP binding"/>
    <property type="evidence" value="ECO:0007669"/>
    <property type="project" value="UniProtKB-UniRule"/>
</dbReference>
<keyword evidence="5 7" id="KW-0694">RNA-binding</keyword>
<dbReference type="EC" id="3.1.-.-" evidence="7"/>
<dbReference type="Pfam" id="PF20297">
    <property type="entry name" value="MSSS"/>
    <property type="match status" value="1"/>
</dbReference>
<dbReference type="InterPro" id="IPR046893">
    <property type="entry name" value="MSSS"/>
</dbReference>
<dbReference type="GO" id="GO:0006298">
    <property type="term" value="P:mismatch repair"/>
    <property type="evidence" value="ECO:0007669"/>
    <property type="project" value="InterPro"/>
</dbReference>
<dbReference type="HAMAP" id="MF_00092">
    <property type="entry name" value="MutS2"/>
    <property type="match status" value="1"/>
</dbReference>
<feature type="domain" description="Smr" evidence="9">
    <location>
        <begin position="712"/>
        <end position="785"/>
    </location>
</feature>
<dbReference type="InterPro" id="IPR045076">
    <property type="entry name" value="MutS"/>
</dbReference>
<dbReference type="InterPro" id="IPR007696">
    <property type="entry name" value="DNA_mismatch_repair_MutS_core"/>
</dbReference>
<dbReference type="Proteomes" id="UP000093044">
    <property type="component" value="Chromosome"/>
</dbReference>
<dbReference type="STRING" id="1197717.BED41_10065"/>
<accession>A0A1B2I5Y9</accession>
<dbReference type="FunFam" id="3.40.50.300:FF:000830">
    <property type="entry name" value="Endonuclease MutS2"/>
    <property type="match status" value="1"/>
</dbReference>
<dbReference type="InterPro" id="IPR002625">
    <property type="entry name" value="Smr_dom"/>
</dbReference>
<evidence type="ECO:0000256" key="2">
    <source>
        <dbReference type="ARBA" id="ARBA00022741"/>
    </source>
</evidence>
<evidence type="ECO:0000313" key="11">
    <source>
        <dbReference type="Proteomes" id="UP000093044"/>
    </source>
</evidence>
<dbReference type="Pfam" id="PF00488">
    <property type="entry name" value="MutS_V"/>
    <property type="match status" value="1"/>
</dbReference>
<comment type="function">
    <text evidence="7">Acts as a ribosome collision sensor, splitting the ribosome into its 2 subunits. Detects stalled/collided 70S ribosomes which it binds and splits by an ATP-hydrolysis driven conformational change. Acts upstream of the ribosome quality control system (RQC), a ribosome-associated complex that mediates the extraction of incompletely synthesized nascent chains from stalled ribosomes and their subsequent degradation. Probably generates substrates for RQC.</text>
</comment>
<keyword evidence="6 7" id="KW-0238">DNA-binding</keyword>
<dbReference type="SUPFAM" id="SSF52540">
    <property type="entry name" value="P-loop containing nucleoside triphosphate hydrolases"/>
    <property type="match status" value="1"/>
</dbReference>
<dbReference type="OrthoDB" id="9808166at2"/>
<keyword evidence="7" id="KW-0540">Nuclease</keyword>
<dbReference type="KEGG" id="cpor:BED41_10065"/>
<dbReference type="GO" id="GO:0030983">
    <property type="term" value="F:mismatched DNA binding"/>
    <property type="evidence" value="ECO:0007669"/>
    <property type="project" value="InterPro"/>
</dbReference>
<dbReference type="PROSITE" id="PS00486">
    <property type="entry name" value="DNA_MISMATCH_REPAIR_2"/>
    <property type="match status" value="1"/>
</dbReference>
<dbReference type="SMART" id="SM00534">
    <property type="entry name" value="MUTSac"/>
    <property type="match status" value="1"/>
</dbReference>
<dbReference type="GO" id="GO:0043023">
    <property type="term" value="F:ribosomal large subunit binding"/>
    <property type="evidence" value="ECO:0007669"/>
    <property type="project" value="UniProtKB-UniRule"/>
</dbReference>
<gene>
    <name evidence="7" type="primary">mutS2</name>
    <name evidence="7" type="synonym">rqcU</name>
    <name evidence="10" type="ORF">BED41_10065</name>
</gene>
<comment type="subunit">
    <text evidence="7">Homodimer. Binds to stalled ribosomes, contacting rRNA.</text>
</comment>
<dbReference type="AlphaFoldDB" id="A0A1B2I5Y9"/>
<dbReference type="PROSITE" id="PS50828">
    <property type="entry name" value="SMR"/>
    <property type="match status" value="1"/>
</dbReference>
<dbReference type="RefSeq" id="WP_066745550.1">
    <property type="nucleotide sequence ID" value="NZ_CP016757.1"/>
</dbReference>
<dbReference type="GO" id="GO:0016887">
    <property type="term" value="F:ATP hydrolysis activity"/>
    <property type="evidence" value="ECO:0007669"/>
    <property type="project" value="InterPro"/>
</dbReference>
<feature type="coiled-coil region" evidence="8">
    <location>
        <begin position="521"/>
        <end position="609"/>
    </location>
</feature>
<dbReference type="GO" id="GO:0140664">
    <property type="term" value="F:ATP-dependent DNA damage sensor activity"/>
    <property type="evidence" value="ECO:0007669"/>
    <property type="project" value="InterPro"/>
</dbReference>
<evidence type="ECO:0000313" key="10">
    <source>
        <dbReference type="EMBL" id="ANZ45374.1"/>
    </source>
</evidence>
<dbReference type="InterPro" id="IPR000432">
    <property type="entry name" value="DNA_mismatch_repair_MutS_C"/>
</dbReference>
<dbReference type="InterPro" id="IPR036187">
    <property type="entry name" value="DNA_mismatch_repair_MutS_sf"/>
</dbReference>
<organism evidence="10 11">
    <name type="scientific">Cloacibacillus porcorum</name>
    <dbReference type="NCBI Taxonomy" id="1197717"/>
    <lineage>
        <taxon>Bacteria</taxon>
        <taxon>Thermotogati</taxon>
        <taxon>Synergistota</taxon>
        <taxon>Synergistia</taxon>
        <taxon>Synergistales</taxon>
        <taxon>Synergistaceae</taxon>
        <taxon>Cloacibacillus</taxon>
    </lineage>
</organism>
<dbReference type="GeneID" id="83058193"/>
<evidence type="ECO:0000256" key="5">
    <source>
        <dbReference type="ARBA" id="ARBA00022884"/>
    </source>
</evidence>
<keyword evidence="7" id="KW-0255">Endonuclease</keyword>
<dbReference type="GO" id="GO:0045910">
    <property type="term" value="P:negative regulation of DNA recombination"/>
    <property type="evidence" value="ECO:0007669"/>
    <property type="project" value="InterPro"/>
</dbReference>
<name>A0A1B2I5Y9_9BACT</name>
<dbReference type="NCBIfam" id="TIGR01069">
    <property type="entry name" value="mutS2"/>
    <property type="match status" value="1"/>
</dbReference>
<comment type="similarity">
    <text evidence="7">Belongs to the DNA mismatch repair MutS family. MutS2 subfamily.</text>
</comment>
<dbReference type="EC" id="3.6.4.-" evidence="7"/>
<dbReference type="InterPro" id="IPR005747">
    <property type="entry name" value="MutS2"/>
</dbReference>
<evidence type="ECO:0000256" key="8">
    <source>
        <dbReference type="SAM" id="Coils"/>
    </source>
</evidence>
<dbReference type="SMART" id="SM00533">
    <property type="entry name" value="MUTSd"/>
    <property type="match status" value="1"/>
</dbReference>
<dbReference type="EMBL" id="CP016757">
    <property type="protein sequence ID" value="ANZ45374.1"/>
    <property type="molecule type" value="Genomic_DNA"/>
</dbReference>
<dbReference type="GO" id="GO:0004519">
    <property type="term" value="F:endonuclease activity"/>
    <property type="evidence" value="ECO:0007669"/>
    <property type="project" value="UniProtKB-UniRule"/>
</dbReference>
<keyword evidence="11" id="KW-1185">Reference proteome</keyword>
<dbReference type="InterPro" id="IPR036063">
    <property type="entry name" value="Smr_dom_sf"/>
</dbReference>
<dbReference type="PANTHER" id="PTHR48466">
    <property type="entry name" value="OS10G0509000 PROTEIN-RELATED"/>
    <property type="match status" value="1"/>
</dbReference>
<dbReference type="CDD" id="cd06503">
    <property type="entry name" value="ATP-synt_Fo_b"/>
    <property type="match status" value="1"/>
</dbReference>
<evidence type="ECO:0000256" key="3">
    <source>
        <dbReference type="ARBA" id="ARBA00022801"/>
    </source>
</evidence>
<evidence type="ECO:0000256" key="7">
    <source>
        <dbReference type="HAMAP-Rule" id="MF_00092"/>
    </source>
</evidence>
<protein>
    <recommendedName>
        <fullName evidence="7">Endonuclease MutS2</fullName>
        <ecNumber evidence="7">3.1.-.-</ecNumber>
    </recommendedName>
    <alternativeName>
        <fullName evidence="7">Ribosome-associated protein quality control-upstream factor</fullName>
        <shortName evidence="7">RQC-upstream factor</shortName>
        <shortName evidence="7">RqcU</shortName>
        <ecNumber evidence="7">3.6.4.-</ecNumber>
    </alternativeName>
</protein>
<keyword evidence="4 7" id="KW-0067">ATP-binding</keyword>
<dbReference type="SMART" id="SM00463">
    <property type="entry name" value="SMR"/>
    <property type="match status" value="1"/>
</dbReference>
<dbReference type="Pfam" id="PF01713">
    <property type="entry name" value="Smr"/>
    <property type="match status" value="1"/>
</dbReference>
<dbReference type="InterPro" id="IPR027417">
    <property type="entry name" value="P-loop_NTPase"/>
</dbReference>
<comment type="function">
    <text evidence="7">Endonuclease that is involved in the suppression of homologous recombination and thus may have a key role in the control of bacterial genetic diversity.</text>
</comment>
<keyword evidence="8" id="KW-0175">Coiled coil</keyword>
<dbReference type="PANTHER" id="PTHR48466:SF2">
    <property type="entry name" value="OS10G0509000 PROTEIN"/>
    <property type="match status" value="1"/>
</dbReference>
<dbReference type="PIRSF" id="PIRSF005814">
    <property type="entry name" value="MutS_YshD"/>
    <property type="match status" value="1"/>
</dbReference>
<keyword evidence="2 7" id="KW-0547">Nucleotide-binding</keyword>
<sequence>MFIEKAAYSSLEISKVMELVSRRCRSEIGALVARNIAPAFDMAELKRRQALYMDVERYRGYKGELPWINDIVSVAFMLEMAEENGLLSGEELVKIRLLLTLSGRMRDALSAAREEYPNFGILLRDMRDFSEEARMLAVIDDDGHLYDYASEKLSALRQQMRGLKDTVRRRGHALLNDPAIAGMLQERVLTLRNGRYAFLVRQDALSQFPGSVIDRSGSGNSVYMEPRSLLSLNNEYSKLYGEEMLEETRIFREFTAKLINRKKGIIDTENVLGTVDLFYALSEMTRIYKWRLPDLDPRTLFSFVSARHPLLGDRSVPIEIRCGGDFRILVITGPNTGGKTVALKTAGVCIYLGWLGFPIPAGEGSLLGDIGELFTDIGDEQSIEQSLSTFSAHVTHVSEILNRVTPRSVVMLDELGAGTDPEEGAALGIALLDWLREERALVLATTHHNPIKRFALTTEDIETASVEFDSATLSPTYRILIGIPGRSNALLIAGKLGMRRSIIERAERAINGREISMEDLIGELHEKRAALEREANAVEASRKKLAALEKDYEAKIKAIEEKRDALIANADKKALSIVRNAEDSARALIKNMENAQAESEARRELEKKRSHFQKIERSAIKREEQKTSVESVAATSHELKAGDTVQVIGTSKSATVIEVKGKKARIQAGIAEIEVPLTKLKVITRKSPDRAPQAQVQIKVSRPVGVPSSIMVRGMTIDEALPMVEQYLDQAYCAGYDTVTVIHGRGEGILRREVQELCKRVPYIAEHNLGGPGEGGYGVTIVKFRR</sequence>
<evidence type="ECO:0000256" key="4">
    <source>
        <dbReference type="ARBA" id="ARBA00022840"/>
    </source>
</evidence>
<keyword evidence="1 7" id="KW-0699">rRNA-binding</keyword>
<feature type="binding site" evidence="7">
    <location>
        <begin position="333"/>
        <end position="340"/>
    </location>
    <ligand>
        <name>ATP</name>
        <dbReference type="ChEBI" id="CHEBI:30616"/>
    </ligand>
</feature>
<dbReference type="SUPFAM" id="SSF160443">
    <property type="entry name" value="SMR domain-like"/>
    <property type="match status" value="1"/>
</dbReference>
<evidence type="ECO:0000256" key="6">
    <source>
        <dbReference type="ARBA" id="ARBA00023125"/>
    </source>
</evidence>
<dbReference type="Gene3D" id="3.30.1370.110">
    <property type="match status" value="1"/>
</dbReference>